<protein>
    <submittedName>
        <fullName evidence="4">Peptidase S9</fullName>
    </submittedName>
</protein>
<sequence length="692" mass="74756">MSLRLRHRLAAAVLASAFIAVPAVHVPALAQEQEQEEARSVSINDLFALRQAGQVMIAPDGGAVVFTVSVPRDIRAGDSDGAPSLHLYAADSPGAVRALVAGEDTVSGVALHPDGESVTFMARREGDERPALYRIALAGGEPERLYHPDTAMQGYTVSADGRWVYFIGRDPDQPDDSALRERGFRANVYEENQPFSHVWRAGLGDNERAAEALDLTGHASAIELSADGSRLAVTLAPTPSVDDSMMEQRWTIVDTQSGDVISTIQTPGKLGMGRFSPDGSQFAFLAAINRSDATAGTIHVADVQTGEYVQVAADAEQHIRSFEWHDGQVFALAHVRQDSAWVTYTPEGGEVSREAHGGYVAHSLSLDADGGHIAFVADSPAHPRDVYVARPGEAPARWADLNPWLANRTLGDQRVVRWTARDGVEVEGVLITPQGEAPENGWPMITVVHGGPEAHDHNGWLTGYSRPGHIGAGEGFAVFYPNYRGSTGRGFAFIELDHLNPPGEEFEDIVDGVGYLANEGLIDPARVGITGGSYGGFASAWGATVASEHFAASVPFVALTDLVSFMGNTDIPVEMVDVHFIHYPWENWEWYFEHSPIMNAHGSTTPTLVMHGEVDTRVAPSQGYILYRYLKLAGEAPVRLVTYPGEGHGLRNAAAQFDYAHRLMGWMRHYLQGPGGEIPSSELDYDALLAAD</sequence>
<dbReference type="InterPro" id="IPR001375">
    <property type="entry name" value="Peptidase_S9_cat"/>
</dbReference>
<name>A0ABQ1XD41_9PROT</name>
<accession>A0ABQ1XD41</accession>
<keyword evidence="5" id="KW-1185">Reference proteome</keyword>
<dbReference type="InterPro" id="IPR029058">
    <property type="entry name" value="AB_hydrolase_fold"/>
</dbReference>
<evidence type="ECO:0000313" key="5">
    <source>
        <dbReference type="Proteomes" id="UP000648722"/>
    </source>
</evidence>
<keyword evidence="2" id="KW-0732">Signal</keyword>
<evidence type="ECO:0000256" key="1">
    <source>
        <dbReference type="ARBA" id="ARBA00022801"/>
    </source>
</evidence>
<feature type="chain" id="PRO_5046219202" evidence="2">
    <location>
        <begin position="31"/>
        <end position="692"/>
    </location>
</feature>
<dbReference type="InterPro" id="IPR011042">
    <property type="entry name" value="6-blade_b-propeller_TolB-like"/>
</dbReference>
<keyword evidence="1" id="KW-0378">Hydrolase</keyword>
<evidence type="ECO:0000259" key="3">
    <source>
        <dbReference type="Pfam" id="PF00326"/>
    </source>
</evidence>
<dbReference type="PANTHER" id="PTHR42776:SF27">
    <property type="entry name" value="DIPEPTIDYL PEPTIDASE FAMILY MEMBER 6"/>
    <property type="match status" value="1"/>
</dbReference>
<evidence type="ECO:0000256" key="2">
    <source>
        <dbReference type="SAM" id="SignalP"/>
    </source>
</evidence>
<gene>
    <name evidence="4" type="ORF">GCM10007420_02830</name>
</gene>
<dbReference type="SUPFAM" id="SSF69304">
    <property type="entry name" value="Tricorn protease N-terminal domain"/>
    <property type="match status" value="1"/>
</dbReference>
<reference evidence="5" key="1">
    <citation type="journal article" date="2019" name="Int. J. Syst. Evol. Microbiol.">
        <title>The Global Catalogue of Microorganisms (GCM) 10K type strain sequencing project: providing services to taxonomists for standard genome sequencing and annotation.</title>
        <authorList>
            <consortium name="The Broad Institute Genomics Platform"/>
            <consortium name="The Broad Institute Genome Sequencing Center for Infectious Disease"/>
            <person name="Wu L."/>
            <person name="Ma J."/>
        </authorList>
    </citation>
    <scope>NUCLEOTIDE SEQUENCE [LARGE SCALE GENOMIC DNA]</scope>
    <source>
        <strain evidence="5">CGMCC 1.12766</strain>
    </source>
</reference>
<dbReference type="Gene3D" id="3.40.50.1820">
    <property type="entry name" value="alpha/beta hydrolase"/>
    <property type="match status" value="1"/>
</dbReference>
<evidence type="ECO:0000313" key="4">
    <source>
        <dbReference type="EMBL" id="GGG91035.1"/>
    </source>
</evidence>
<dbReference type="SUPFAM" id="SSF53474">
    <property type="entry name" value="alpha/beta-Hydrolases"/>
    <property type="match status" value="1"/>
</dbReference>
<dbReference type="Pfam" id="PF00326">
    <property type="entry name" value="Peptidase_S9"/>
    <property type="match status" value="1"/>
</dbReference>
<dbReference type="Gene3D" id="2.120.10.30">
    <property type="entry name" value="TolB, C-terminal domain"/>
    <property type="match status" value="1"/>
</dbReference>
<proteinExistence type="predicted"/>
<feature type="signal peptide" evidence="2">
    <location>
        <begin position="1"/>
        <end position="30"/>
    </location>
</feature>
<dbReference type="InterPro" id="IPR015943">
    <property type="entry name" value="WD40/YVTN_repeat-like_dom_sf"/>
</dbReference>
<feature type="domain" description="Peptidase S9 prolyl oligopeptidase catalytic" evidence="3">
    <location>
        <begin position="472"/>
        <end position="672"/>
    </location>
</feature>
<organism evidence="4 5">
    <name type="scientific">Glycocaulis albus</name>
    <dbReference type="NCBI Taxonomy" id="1382801"/>
    <lineage>
        <taxon>Bacteria</taxon>
        <taxon>Pseudomonadati</taxon>
        <taxon>Pseudomonadota</taxon>
        <taxon>Alphaproteobacteria</taxon>
        <taxon>Maricaulales</taxon>
        <taxon>Maricaulaceae</taxon>
        <taxon>Glycocaulis</taxon>
    </lineage>
</organism>
<dbReference type="Proteomes" id="UP000648722">
    <property type="component" value="Unassembled WGS sequence"/>
</dbReference>
<comment type="caution">
    <text evidence="4">The sequence shown here is derived from an EMBL/GenBank/DDBJ whole genome shotgun (WGS) entry which is preliminary data.</text>
</comment>
<dbReference type="RefSeq" id="WP_188450763.1">
    <property type="nucleotide sequence ID" value="NZ_BMFS01000001.1"/>
</dbReference>
<dbReference type="EMBL" id="BMFS01000001">
    <property type="protein sequence ID" value="GGG91035.1"/>
    <property type="molecule type" value="Genomic_DNA"/>
</dbReference>
<dbReference type="PANTHER" id="PTHR42776">
    <property type="entry name" value="SERINE PEPTIDASE S9 FAMILY MEMBER"/>
    <property type="match status" value="1"/>
</dbReference>
<dbReference type="Gene3D" id="2.130.10.10">
    <property type="entry name" value="YVTN repeat-like/Quinoprotein amine dehydrogenase"/>
    <property type="match status" value="1"/>
</dbReference>